<sequence length="70" mass="8245">HDNQMFRLVLNNEGEACRNNWKLTQNLQAYAQIQRRDGQITEHRRTLRISIDIIEIKAGNTRNSVILLKD</sequence>
<name>A0A9W4X2B4_9GLOM</name>
<dbReference type="Proteomes" id="UP001153678">
    <property type="component" value="Unassembled WGS sequence"/>
</dbReference>
<accession>A0A9W4X2B4</accession>
<dbReference type="EMBL" id="CAMKVN010006208">
    <property type="protein sequence ID" value="CAI2190037.1"/>
    <property type="molecule type" value="Genomic_DNA"/>
</dbReference>
<feature type="non-terminal residue" evidence="1">
    <location>
        <position position="70"/>
    </location>
</feature>
<protein>
    <submittedName>
        <fullName evidence="1">18618_t:CDS:1</fullName>
    </submittedName>
</protein>
<comment type="caution">
    <text evidence="1">The sequence shown here is derived from an EMBL/GenBank/DDBJ whole genome shotgun (WGS) entry which is preliminary data.</text>
</comment>
<reference evidence="1" key="1">
    <citation type="submission" date="2022-08" db="EMBL/GenBank/DDBJ databases">
        <authorList>
            <person name="Kallberg Y."/>
            <person name="Tangrot J."/>
            <person name="Rosling A."/>
        </authorList>
    </citation>
    <scope>NUCLEOTIDE SEQUENCE</scope>
    <source>
        <strain evidence="1">Wild A</strain>
    </source>
</reference>
<evidence type="ECO:0000313" key="2">
    <source>
        <dbReference type="Proteomes" id="UP001153678"/>
    </source>
</evidence>
<dbReference type="AlphaFoldDB" id="A0A9W4X2B4"/>
<gene>
    <name evidence="1" type="ORF">FWILDA_LOCUS14376</name>
</gene>
<keyword evidence="2" id="KW-1185">Reference proteome</keyword>
<proteinExistence type="predicted"/>
<evidence type="ECO:0000313" key="1">
    <source>
        <dbReference type="EMBL" id="CAI2190037.1"/>
    </source>
</evidence>
<organism evidence="1 2">
    <name type="scientific">Funneliformis geosporum</name>
    <dbReference type="NCBI Taxonomy" id="1117311"/>
    <lineage>
        <taxon>Eukaryota</taxon>
        <taxon>Fungi</taxon>
        <taxon>Fungi incertae sedis</taxon>
        <taxon>Mucoromycota</taxon>
        <taxon>Glomeromycotina</taxon>
        <taxon>Glomeromycetes</taxon>
        <taxon>Glomerales</taxon>
        <taxon>Glomeraceae</taxon>
        <taxon>Funneliformis</taxon>
    </lineage>
</organism>